<proteinExistence type="predicted"/>
<feature type="compositionally biased region" description="Low complexity" evidence="1">
    <location>
        <begin position="276"/>
        <end position="288"/>
    </location>
</feature>
<feature type="compositionally biased region" description="Basic and acidic residues" evidence="1">
    <location>
        <begin position="860"/>
        <end position="872"/>
    </location>
</feature>
<reference evidence="2" key="1">
    <citation type="submission" date="2021-07" db="EMBL/GenBank/DDBJ databases">
        <title>Draft genome of Mortierella alpina, strain LL118, isolated from an aspen leaf litter sample.</title>
        <authorList>
            <person name="Yang S."/>
            <person name="Vinatzer B.A."/>
        </authorList>
    </citation>
    <scope>NUCLEOTIDE SEQUENCE</scope>
    <source>
        <strain evidence="2">LL118</strain>
    </source>
</reference>
<accession>A0A9P8A214</accession>
<dbReference type="SUPFAM" id="SSF52047">
    <property type="entry name" value="RNI-like"/>
    <property type="match status" value="1"/>
</dbReference>
<sequence>MLQATAAQSATVAKATARPTTSSAVHRALDIIEILERILFMVPASDLRTTRLVSHSWDRASYRCFWNYPDFSGRNMATILPRLALHGRMVLELDFTNSPLYSENASKDVDSLIDLCPNVVSLRMPYGCLTFDGVERLIRHFSRRNFDLAHRTVVETEGGGTAMFPEPRTGVDDHDYEDDADEKKNNYQAFHSSQLTSLRLDLSQTNQQPSGTSLISDIGSRLKRLELKLHLREDRGRARQAAPFLDYEELLEGCTGLEDLEIVPAPNFLARDSSDPQEQQQQPAAATPQQALLDSIRSLFLNGSHGRHNMVGRTTAETLKVFEKYTSSLTHLTRLHLGCVWFSDPDLWTLAASCPGLLDLRLTNVFEDLHPTLQDTERVRETEWQRPQELMLQDERQNRLKEFLSLETVLKCWPRLKKLQLDGNKVGMFSRRHTTAPVEDDTQEEMPFAPQGDDLRAAFEDAGLLPVGSYRLSSLCLYKAVWLTDSVLMAMVDLVAPTLQALNVDRNMHLTNRSIRHVLMTCSGLRQLSASELDLSMGLFEDEDEDEDEQHKADETDETDSRTEGQGDVPRKPGGELVKPWACAKSLQNLDLSWRVIDGRAVRLPAWTEETKFLGWVTKSWEGTLPGYRQNPQSWPQNQQHERAYCGFLGTRKGSMRLFRHRWQIESIYERLRVLENLQVLQLEGWLVPWRASDITAFLGYSDQPESIGQLDPQLPPTGPDLEKMIQDIWREEQEEEGLENIGQNGDASEEEAYPYVEADRLITEFASLGGSKGVNKMAAEFYTLFQPSSVSANVDVDPKTVAEWVPRSGLEKLRHLNIRTKNVAFFENRSGLNSPFAPYLSATRTATAPFAGSTTQSKDGSKDEQGSEGSRDTTSTRSPDKIKNYDRALLYSTLGAFMKACPELKRVIVKKDSGPAFGWHCLYGFSNQLAISPAAKRAGMKQAVSPRRVLCTLREYPELSVIR</sequence>
<feature type="region of interest" description="Disordered" evidence="1">
    <location>
        <begin position="269"/>
        <end position="288"/>
    </location>
</feature>
<evidence type="ECO:0000313" key="3">
    <source>
        <dbReference type="Proteomes" id="UP000717515"/>
    </source>
</evidence>
<dbReference type="PANTHER" id="PTHR13318">
    <property type="entry name" value="PARTNER OF PAIRED, ISOFORM B-RELATED"/>
    <property type="match status" value="1"/>
</dbReference>
<organism evidence="2 3">
    <name type="scientific">Mortierella alpina</name>
    <name type="common">Oleaginous fungus</name>
    <name type="synonym">Mortierella renispora</name>
    <dbReference type="NCBI Taxonomy" id="64518"/>
    <lineage>
        <taxon>Eukaryota</taxon>
        <taxon>Fungi</taxon>
        <taxon>Fungi incertae sedis</taxon>
        <taxon>Mucoromycota</taxon>
        <taxon>Mortierellomycotina</taxon>
        <taxon>Mortierellomycetes</taxon>
        <taxon>Mortierellales</taxon>
        <taxon>Mortierellaceae</taxon>
        <taxon>Mortierella</taxon>
    </lineage>
</organism>
<feature type="region of interest" description="Disordered" evidence="1">
    <location>
        <begin position="158"/>
        <end position="180"/>
    </location>
</feature>
<dbReference type="GO" id="GO:0031146">
    <property type="term" value="P:SCF-dependent proteasomal ubiquitin-dependent protein catabolic process"/>
    <property type="evidence" value="ECO:0007669"/>
    <property type="project" value="TreeGrafter"/>
</dbReference>
<evidence type="ECO:0008006" key="4">
    <source>
        <dbReference type="Google" id="ProtNLM"/>
    </source>
</evidence>
<comment type="caution">
    <text evidence="2">The sequence shown here is derived from an EMBL/GenBank/DDBJ whole genome shotgun (WGS) entry which is preliminary data.</text>
</comment>
<feature type="region of interest" description="Disordered" evidence="1">
    <location>
        <begin position="542"/>
        <end position="576"/>
    </location>
</feature>
<dbReference type="GO" id="GO:0019005">
    <property type="term" value="C:SCF ubiquitin ligase complex"/>
    <property type="evidence" value="ECO:0007669"/>
    <property type="project" value="TreeGrafter"/>
</dbReference>
<dbReference type="InterPro" id="IPR032675">
    <property type="entry name" value="LRR_dom_sf"/>
</dbReference>
<protein>
    <recommendedName>
        <fullName evidence="4">F-box domain-containing protein</fullName>
    </recommendedName>
</protein>
<dbReference type="Proteomes" id="UP000717515">
    <property type="component" value="Unassembled WGS sequence"/>
</dbReference>
<dbReference type="EMBL" id="JAIFTL010000124">
    <property type="protein sequence ID" value="KAG9322907.1"/>
    <property type="molecule type" value="Genomic_DNA"/>
</dbReference>
<evidence type="ECO:0000256" key="1">
    <source>
        <dbReference type="SAM" id="MobiDB-lite"/>
    </source>
</evidence>
<feature type="compositionally biased region" description="Basic and acidic residues" evidence="1">
    <location>
        <begin position="549"/>
        <end position="574"/>
    </location>
</feature>
<dbReference type="Gene3D" id="3.80.10.10">
    <property type="entry name" value="Ribonuclease Inhibitor"/>
    <property type="match status" value="1"/>
</dbReference>
<feature type="region of interest" description="Disordered" evidence="1">
    <location>
        <begin position="851"/>
        <end position="881"/>
    </location>
</feature>
<gene>
    <name evidence="2" type="ORF">KVV02_003434</name>
</gene>
<dbReference type="AlphaFoldDB" id="A0A9P8A214"/>
<name>A0A9P8A214_MORAP</name>
<evidence type="ECO:0000313" key="2">
    <source>
        <dbReference type="EMBL" id="KAG9322907.1"/>
    </source>
</evidence>